<dbReference type="Proteomes" id="UP001152888">
    <property type="component" value="Unassembled WGS sequence"/>
</dbReference>
<keyword evidence="2" id="KW-1185">Reference proteome</keyword>
<comment type="caution">
    <text evidence="1">The sequence shown here is derived from an EMBL/GenBank/DDBJ whole genome shotgun (WGS) entry which is preliminary data.</text>
</comment>
<name>A0A9P0KUZ9_ACAOB</name>
<accession>A0A9P0KUZ9</accession>
<evidence type="ECO:0000313" key="2">
    <source>
        <dbReference type="Proteomes" id="UP001152888"/>
    </source>
</evidence>
<sequence>MLTKFWQKLGVKQSHISCSFCLSSVIVRAGCCRRTFFTSGHKVSIVVHYFLPSNL</sequence>
<evidence type="ECO:0000313" key="1">
    <source>
        <dbReference type="EMBL" id="CAH1982099.1"/>
    </source>
</evidence>
<reference evidence="1" key="1">
    <citation type="submission" date="2022-03" db="EMBL/GenBank/DDBJ databases">
        <authorList>
            <person name="Sayadi A."/>
        </authorList>
    </citation>
    <scope>NUCLEOTIDE SEQUENCE</scope>
</reference>
<proteinExistence type="predicted"/>
<dbReference type="AlphaFoldDB" id="A0A9P0KUZ9"/>
<organism evidence="1 2">
    <name type="scientific">Acanthoscelides obtectus</name>
    <name type="common">Bean weevil</name>
    <name type="synonym">Bruchus obtectus</name>
    <dbReference type="NCBI Taxonomy" id="200917"/>
    <lineage>
        <taxon>Eukaryota</taxon>
        <taxon>Metazoa</taxon>
        <taxon>Ecdysozoa</taxon>
        <taxon>Arthropoda</taxon>
        <taxon>Hexapoda</taxon>
        <taxon>Insecta</taxon>
        <taxon>Pterygota</taxon>
        <taxon>Neoptera</taxon>
        <taxon>Endopterygota</taxon>
        <taxon>Coleoptera</taxon>
        <taxon>Polyphaga</taxon>
        <taxon>Cucujiformia</taxon>
        <taxon>Chrysomeloidea</taxon>
        <taxon>Chrysomelidae</taxon>
        <taxon>Bruchinae</taxon>
        <taxon>Bruchini</taxon>
        <taxon>Acanthoscelides</taxon>
    </lineage>
</organism>
<gene>
    <name evidence="1" type="ORF">ACAOBT_LOCUS14828</name>
</gene>
<dbReference type="EMBL" id="CAKOFQ010006916">
    <property type="protein sequence ID" value="CAH1982099.1"/>
    <property type="molecule type" value="Genomic_DNA"/>
</dbReference>
<protein>
    <submittedName>
        <fullName evidence="1">Uncharacterized protein</fullName>
    </submittedName>
</protein>